<keyword evidence="4" id="KW-1185">Reference proteome</keyword>
<keyword evidence="1" id="KW-0175">Coiled coil</keyword>
<dbReference type="EMBL" id="GL376573">
    <property type="status" value="NOT_ANNOTATED_CDS"/>
    <property type="molecule type" value="Genomic_DNA"/>
</dbReference>
<feature type="region of interest" description="Disordered" evidence="2">
    <location>
        <begin position="106"/>
        <end position="127"/>
    </location>
</feature>
<evidence type="ECO:0000256" key="1">
    <source>
        <dbReference type="SAM" id="Coils"/>
    </source>
</evidence>
<dbReference type="EnsemblProtists" id="PYU1_T005636">
    <property type="protein sequence ID" value="PYU1_T005636"/>
    <property type="gene ID" value="PYU1_G005625"/>
</dbReference>
<dbReference type="Gene3D" id="3.40.50.1000">
    <property type="entry name" value="HAD superfamily/HAD-like"/>
    <property type="match status" value="1"/>
</dbReference>
<accession>K3WKZ4</accession>
<dbReference type="InParanoid" id="K3WKZ4"/>
<dbReference type="eggNOG" id="ENOG502QW8F">
    <property type="taxonomic scope" value="Eukaryota"/>
</dbReference>
<evidence type="ECO:0000256" key="2">
    <source>
        <dbReference type="SAM" id="MobiDB-lite"/>
    </source>
</evidence>
<dbReference type="InterPro" id="IPR036412">
    <property type="entry name" value="HAD-like_sf"/>
</dbReference>
<name>K3WKZ4_GLOUD</name>
<dbReference type="AlphaFoldDB" id="K3WKZ4"/>
<feature type="coiled-coil region" evidence="1">
    <location>
        <begin position="127"/>
        <end position="163"/>
    </location>
</feature>
<sequence length="365" mass="40204">MKLAKAAAQKLKGVVIEYDVLCSTLIGKSVTEQAEQKRRKLAAAAAAEKQKQEKQASFGAGLASISNMFVNDVRSLLKDLHQDSTGKPWVVKDRLQSVLQGLPSQYIDKMTGDPEKERAAAGKSEDDIHLEKQLASASEELARMREQKEAARKEQERNRLEKMLGGGSGSNDGNAARAKYLDKINQLKAKTKDRTTTGAPTDVLDLMAEDNSDLTSKGLSTWLVNDGANELLSYSNTRGLFKAVIPNQSPIQNDEYEYFLKEMDGQFDALMPRDAYHKFPDPAPILSICGELGLEPADVLVIGRSSATIKAAKAAGAHACHFQFSPSDLPNHNAHYRLTSLKDFQFLIEDFNGISYRGKTPLIMW</sequence>
<reference evidence="4" key="1">
    <citation type="journal article" date="2010" name="Genome Biol.">
        <title>Genome sequence of the necrotrophic plant pathogen Pythium ultimum reveals original pathogenicity mechanisms and effector repertoire.</title>
        <authorList>
            <person name="Levesque C.A."/>
            <person name="Brouwer H."/>
            <person name="Cano L."/>
            <person name="Hamilton J.P."/>
            <person name="Holt C."/>
            <person name="Huitema E."/>
            <person name="Raffaele S."/>
            <person name="Robideau G.P."/>
            <person name="Thines M."/>
            <person name="Win J."/>
            <person name="Zerillo M.M."/>
            <person name="Beakes G.W."/>
            <person name="Boore J.L."/>
            <person name="Busam D."/>
            <person name="Dumas B."/>
            <person name="Ferriera S."/>
            <person name="Fuerstenberg S.I."/>
            <person name="Gachon C.M."/>
            <person name="Gaulin E."/>
            <person name="Govers F."/>
            <person name="Grenville-Briggs L."/>
            <person name="Horner N."/>
            <person name="Hostetler J."/>
            <person name="Jiang R.H."/>
            <person name="Johnson J."/>
            <person name="Krajaejun T."/>
            <person name="Lin H."/>
            <person name="Meijer H.J."/>
            <person name="Moore B."/>
            <person name="Morris P."/>
            <person name="Phuntmart V."/>
            <person name="Puiu D."/>
            <person name="Shetty J."/>
            <person name="Stajich J.E."/>
            <person name="Tripathy S."/>
            <person name="Wawra S."/>
            <person name="van West P."/>
            <person name="Whitty B.R."/>
            <person name="Coutinho P.M."/>
            <person name="Henrissat B."/>
            <person name="Martin F."/>
            <person name="Thomas P.D."/>
            <person name="Tyler B.M."/>
            <person name="De Vries R.P."/>
            <person name="Kamoun S."/>
            <person name="Yandell M."/>
            <person name="Tisserat N."/>
            <person name="Buell C.R."/>
        </authorList>
    </citation>
    <scope>NUCLEOTIDE SEQUENCE</scope>
    <source>
        <strain evidence="4">DAOM:BR144</strain>
    </source>
</reference>
<dbReference type="InterPro" id="IPR023214">
    <property type="entry name" value="HAD_sf"/>
</dbReference>
<dbReference type="InterPro" id="IPR041492">
    <property type="entry name" value="HAD_2"/>
</dbReference>
<dbReference type="VEuPathDB" id="FungiDB:PYU1_G005625"/>
<protein>
    <submittedName>
        <fullName evidence="3">Uncharacterized protein</fullName>
    </submittedName>
</protein>
<feature type="compositionally biased region" description="Basic and acidic residues" evidence="2">
    <location>
        <begin position="110"/>
        <end position="127"/>
    </location>
</feature>
<dbReference type="OMA" id="NGISWRN"/>
<proteinExistence type="predicted"/>
<dbReference type="Proteomes" id="UP000019132">
    <property type="component" value="Unassembled WGS sequence"/>
</dbReference>
<reference evidence="4" key="2">
    <citation type="submission" date="2010-04" db="EMBL/GenBank/DDBJ databases">
        <authorList>
            <person name="Buell R."/>
            <person name="Hamilton J."/>
            <person name="Hostetler J."/>
        </authorList>
    </citation>
    <scope>NUCLEOTIDE SEQUENCE [LARGE SCALE GENOMIC DNA]</scope>
    <source>
        <strain evidence="4">DAOM:BR144</strain>
    </source>
</reference>
<dbReference type="HOGENOM" id="CLU_073474_0_0_1"/>
<dbReference type="SUPFAM" id="SSF56784">
    <property type="entry name" value="HAD-like"/>
    <property type="match status" value="1"/>
</dbReference>
<organism evidence="3 4">
    <name type="scientific">Globisporangium ultimum (strain ATCC 200006 / CBS 805.95 / DAOM BR144)</name>
    <name type="common">Pythium ultimum</name>
    <dbReference type="NCBI Taxonomy" id="431595"/>
    <lineage>
        <taxon>Eukaryota</taxon>
        <taxon>Sar</taxon>
        <taxon>Stramenopiles</taxon>
        <taxon>Oomycota</taxon>
        <taxon>Peronosporomycetes</taxon>
        <taxon>Pythiales</taxon>
        <taxon>Pythiaceae</taxon>
        <taxon>Globisporangium</taxon>
    </lineage>
</organism>
<dbReference type="Pfam" id="PF13419">
    <property type="entry name" value="HAD_2"/>
    <property type="match status" value="1"/>
</dbReference>
<reference evidence="3" key="3">
    <citation type="submission" date="2015-02" db="UniProtKB">
        <authorList>
            <consortium name="EnsemblProtists"/>
        </authorList>
    </citation>
    <scope>IDENTIFICATION</scope>
    <source>
        <strain evidence="3">DAOM BR144</strain>
    </source>
</reference>
<evidence type="ECO:0000313" key="3">
    <source>
        <dbReference type="EnsemblProtists" id="PYU1_T005636"/>
    </source>
</evidence>
<evidence type="ECO:0000313" key="4">
    <source>
        <dbReference type="Proteomes" id="UP000019132"/>
    </source>
</evidence>